<dbReference type="RefSeq" id="WP_274687684.1">
    <property type="nucleotide sequence ID" value="NZ_JAPMOU010000004.1"/>
</dbReference>
<dbReference type="Proteomes" id="UP001528823">
    <property type="component" value="Unassembled WGS sequence"/>
</dbReference>
<evidence type="ECO:0000313" key="2">
    <source>
        <dbReference type="EMBL" id="MDE1461320.1"/>
    </source>
</evidence>
<keyword evidence="3" id="KW-1185">Reference proteome</keyword>
<dbReference type="InterPro" id="IPR029032">
    <property type="entry name" value="AhpD-like"/>
</dbReference>
<dbReference type="InterPro" id="IPR003779">
    <property type="entry name" value="CMD-like"/>
</dbReference>
<organism evidence="2 3">
    <name type="scientific">Spartinivicinus poritis</name>
    <dbReference type="NCBI Taxonomy" id="2994640"/>
    <lineage>
        <taxon>Bacteria</taxon>
        <taxon>Pseudomonadati</taxon>
        <taxon>Pseudomonadota</taxon>
        <taxon>Gammaproteobacteria</taxon>
        <taxon>Oceanospirillales</taxon>
        <taxon>Zooshikellaceae</taxon>
        <taxon>Spartinivicinus</taxon>
    </lineage>
</organism>
<dbReference type="NCBIfam" id="TIGR00778">
    <property type="entry name" value="ahpD_dom"/>
    <property type="match status" value="1"/>
</dbReference>
<evidence type="ECO:0000313" key="3">
    <source>
        <dbReference type="Proteomes" id="UP001528823"/>
    </source>
</evidence>
<gene>
    <name evidence="2" type="ORF">ORQ98_05005</name>
</gene>
<evidence type="ECO:0000259" key="1">
    <source>
        <dbReference type="Pfam" id="PF02627"/>
    </source>
</evidence>
<reference evidence="2 3" key="1">
    <citation type="submission" date="2022-11" db="EMBL/GenBank/DDBJ databases">
        <title>Spartinivicinus poritis sp. nov., isolated from scleractinian coral Porites lutea.</title>
        <authorList>
            <person name="Zhang G."/>
            <person name="Cai L."/>
            <person name="Wei Q."/>
        </authorList>
    </citation>
    <scope>NUCLEOTIDE SEQUENCE [LARGE SCALE GENOMIC DNA]</scope>
    <source>
        <strain evidence="2 3">A2-2</strain>
    </source>
</reference>
<dbReference type="InterPro" id="IPR004675">
    <property type="entry name" value="AhpD_core"/>
</dbReference>
<dbReference type="PANTHER" id="PTHR34846:SF10">
    <property type="entry name" value="CYTOPLASMIC PROTEIN"/>
    <property type="match status" value="1"/>
</dbReference>
<dbReference type="SUPFAM" id="SSF69118">
    <property type="entry name" value="AhpD-like"/>
    <property type="match status" value="1"/>
</dbReference>
<comment type="caution">
    <text evidence="2">The sequence shown here is derived from an EMBL/GenBank/DDBJ whole genome shotgun (WGS) entry which is preliminary data.</text>
</comment>
<proteinExistence type="predicted"/>
<dbReference type="Pfam" id="PF02627">
    <property type="entry name" value="CMD"/>
    <property type="match status" value="1"/>
</dbReference>
<feature type="domain" description="Carboxymuconolactone decarboxylase-like" evidence="1">
    <location>
        <begin position="20"/>
        <end position="92"/>
    </location>
</feature>
<sequence>MRLPYYDLSSKALSGFRQIKDYLADSSLGLPIVELVYLRVSQINGCSFCLKMHAQSLRKAGETDDRIDSLAGWRVSSLYTAKERAALAWAEAVTHIEVSHANDEYYEPLKEYFSDQEISNLTFAVSLMNALNRVAISMRQ</sequence>
<name>A0ABT5U4N3_9GAMM</name>
<accession>A0ABT5U4N3</accession>
<dbReference type="EMBL" id="JAPMOU010000004">
    <property type="protein sequence ID" value="MDE1461320.1"/>
    <property type="molecule type" value="Genomic_DNA"/>
</dbReference>
<dbReference type="PANTHER" id="PTHR34846">
    <property type="entry name" value="4-CARBOXYMUCONOLACTONE DECARBOXYLASE FAMILY PROTEIN (AFU_ORTHOLOGUE AFUA_6G11590)"/>
    <property type="match status" value="1"/>
</dbReference>
<dbReference type="Gene3D" id="1.20.1290.10">
    <property type="entry name" value="AhpD-like"/>
    <property type="match status" value="1"/>
</dbReference>
<protein>
    <submittedName>
        <fullName evidence="2">Carboxymuconolactone decarboxylase family protein</fullName>
    </submittedName>
</protein>